<dbReference type="Proteomes" id="UP000190648">
    <property type="component" value="Unassembled WGS sequence"/>
</dbReference>
<organism evidence="1 2">
    <name type="scientific">Patagioenas fasciata monilis</name>
    <dbReference type="NCBI Taxonomy" id="372326"/>
    <lineage>
        <taxon>Eukaryota</taxon>
        <taxon>Metazoa</taxon>
        <taxon>Chordata</taxon>
        <taxon>Craniata</taxon>
        <taxon>Vertebrata</taxon>
        <taxon>Euteleostomi</taxon>
        <taxon>Archelosauria</taxon>
        <taxon>Archosauria</taxon>
        <taxon>Dinosauria</taxon>
        <taxon>Saurischia</taxon>
        <taxon>Theropoda</taxon>
        <taxon>Coelurosauria</taxon>
        <taxon>Aves</taxon>
        <taxon>Neognathae</taxon>
        <taxon>Neoaves</taxon>
        <taxon>Columbimorphae</taxon>
        <taxon>Columbiformes</taxon>
        <taxon>Columbidae</taxon>
        <taxon>Patagioenas</taxon>
    </lineage>
</organism>
<comment type="caution">
    <text evidence="1">The sequence shown here is derived from an EMBL/GenBank/DDBJ whole genome shotgun (WGS) entry which is preliminary data.</text>
</comment>
<sequence length="82" mass="9314">MARDAESQPTCRRKPECILPVTVIQVIFLDSYPAAKLAQEPCISWPLDTPQQLLLVQLTVEQEDPKANLHLLPQILRPPQQM</sequence>
<evidence type="ECO:0000313" key="1">
    <source>
        <dbReference type="EMBL" id="OPJ81959.1"/>
    </source>
</evidence>
<dbReference type="EMBL" id="LSYS01003958">
    <property type="protein sequence ID" value="OPJ81959.1"/>
    <property type="molecule type" value="Genomic_DNA"/>
</dbReference>
<keyword evidence="2" id="KW-1185">Reference proteome</keyword>
<accession>A0A1V4KBW2</accession>
<gene>
    <name evidence="1" type="ORF">AV530_014474</name>
</gene>
<protein>
    <submittedName>
        <fullName evidence="1">Uncharacterized protein</fullName>
    </submittedName>
</protein>
<name>A0A1V4KBW2_PATFA</name>
<dbReference type="AlphaFoldDB" id="A0A1V4KBW2"/>
<reference evidence="1 2" key="1">
    <citation type="submission" date="2016-02" db="EMBL/GenBank/DDBJ databases">
        <title>Band-tailed pigeon sequencing and assembly.</title>
        <authorList>
            <person name="Soares A.E."/>
            <person name="Novak B.J."/>
            <person name="Rice E.S."/>
            <person name="O'Connell B."/>
            <person name="Chang D."/>
            <person name="Weber S."/>
            <person name="Shapiro B."/>
        </authorList>
    </citation>
    <scope>NUCLEOTIDE SEQUENCE [LARGE SCALE GENOMIC DNA]</scope>
    <source>
        <strain evidence="1">BTP2013</strain>
        <tissue evidence="1">Blood</tissue>
    </source>
</reference>
<evidence type="ECO:0000313" key="2">
    <source>
        <dbReference type="Proteomes" id="UP000190648"/>
    </source>
</evidence>
<proteinExistence type="predicted"/>